<dbReference type="Proteomes" id="UP001139158">
    <property type="component" value="Unassembled WGS sequence"/>
</dbReference>
<dbReference type="AlphaFoldDB" id="A0A9X1SCV6"/>
<name>A0A9X1SCV6_9MICC</name>
<protein>
    <recommendedName>
        <fullName evidence="3">Sporulation protein YtfJ (Spore_YtfJ)</fullName>
    </recommendedName>
</protein>
<organism evidence="1 2">
    <name type="scientific">Arthrobacter caoxuetaonis</name>
    <dbReference type="NCBI Taxonomy" id="2886935"/>
    <lineage>
        <taxon>Bacteria</taxon>
        <taxon>Bacillati</taxon>
        <taxon>Actinomycetota</taxon>
        <taxon>Actinomycetes</taxon>
        <taxon>Micrococcales</taxon>
        <taxon>Micrococcaceae</taxon>
        <taxon>Arthrobacter</taxon>
    </lineage>
</organism>
<gene>
    <name evidence="1" type="ORF">LJ757_09545</name>
</gene>
<reference evidence="1" key="1">
    <citation type="submission" date="2021-10" db="EMBL/GenBank/DDBJ databases">
        <title>Novel species in genus Arthrobacter.</title>
        <authorList>
            <person name="Liu Y."/>
        </authorList>
    </citation>
    <scope>NUCLEOTIDE SEQUENCE</scope>
    <source>
        <strain evidence="1">Zg-Y453</strain>
    </source>
</reference>
<accession>A0A9X1SCV6</accession>
<proteinExistence type="predicted"/>
<evidence type="ECO:0000313" key="2">
    <source>
        <dbReference type="Proteomes" id="UP001139158"/>
    </source>
</evidence>
<evidence type="ECO:0008006" key="3">
    <source>
        <dbReference type="Google" id="ProtNLM"/>
    </source>
</evidence>
<dbReference type="RefSeq" id="WP_227895922.1">
    <property type="nucleotide sequence ID" value="NZ_CP099466.1"/>
</dbReference>
<sequence>MNIVEKLAESFRSVSVQRAYGEPVQVGGETLVPVALVQAGFGGGGDADGDGGGGGGGLVLPLGVYAGRDGGPAVFRPNPIALLGVATPIVWIIGRVLQSRG</sequence>
<comment type="caution">
    <text evidence="1">The sequence shown here is derived from an EMBL/GenBank/DDBJ whole genome shotgun (WGS) entry which is preliminary data.</text>
</comment>
<dbReference type="EMBL" id="JAJFZV010000009">
    <property type="protein sequence ID" value="MCC3298046.1"/>
    <property type="molecule type" value="Genomic_DNA"/>
</dbReference>
<evidence type="ECO:0000313" key="1">
    <source>
        <dbReference type="EMBL" id="MCC3298046.1"/>
    </source>
</evidence>
<keyword evidence="2" id="KW-1185">Reference proteome</keyword>